<dbReference type="RefSeq" id="WP_217064350.1">
    <property type="nucleotide sequence ID" value="NZ_JAHQCS010000030.1"/>
</dbReference>
<sequence>MSKKLIKEALFELRFWMQVLGDHGRFIHDSLSPGEKDYVRQADYFIKTFDKLLEDSRQTPAEGKLMSILKEAEKQSEEIRKFKLKIIEEHLIGDIKIQLPPSFLNHMVNEVEEALRILSFLARGEIPPSVHPLHHDLIWLLDAAGHAGAISDNLDHVEYDLKYKSDQFKNDWEEFYLKAIELAGYLRANVNHFPALSKFHQDIELEMIVFRTFLAELEEMRLTKESLGVLSPLMADHMAREECYYLMKLAETTELQSPDCDPTTPRTE</sequence>
<name>A0ABS6J9U9_9BACI</name>
<dbReference type="Proteomes" id="UP000784880">
    <property type="component" value="Unassembled WGS sequence"/>
</dbReference>
<gene>
    <name evidence="1" type="ORF">KS419_01640</name>
</gene>
<accession>A0ABS6J9U9</accession>
<dbReference type="Pfam" id="PF11155">
    <property type="entry name" value="DUF2935"/>
    <property type="match status" value="2"/>
</dbReference>
<proteinExistence type="predicted"/>
<dbReference type="InterPro" id="IPR021328">
    <property type="entry name" value="CotB-like"/>
</dbReference>
<reference evidence="1 2" key="1">
    <citation type="submission" date="2021-06" db="EMBL/GenBank/DDBJ databases">
        <title>Bacillus sp. RD4P76, an endophyte from a halophyte.</title>
        <authorList>
            <person name="Sun J.-Q."/>
        </authorList>
    </citation>
    <scope>NUCLEOTIDE SEQUENCE [LARGE SCALE GENOMIC DNA]</scope>
    <source>
        <strain evidence="1 2">CGMCC 1.15917</strain>
    </source>
</reference>
<keyword evidence="2" id="KW-1185">Reference proteome</keyword>
<dbReference type="EMBL" id="JAHQCS010000030">
    <property type="protein sequence ID" value="MBU9710457.1"/>
    <property type="molecule type" value="Genomic_DNA"/>
</dbReference>
<organism evidence="1 2">
    <name type="scientific">Evansella tamaricis</name>
    <dbReference type="NCBI Taxonomy" id="2069301"/>
    <lineage>
        <taxon>Bacteria</taxon>
        <taxon>Bacillati</taxon>
        <taxon>Bacillota</taxon>
        <taxon>Bacilli</taxon>
        <taxon>Bacillales</taxon>
        <taxon>Bacillaceae</taxon>
        <taxon>Evansella</taxon>
    </lineage>
</organism>
<evidence type="ECO:0000313" key="2">
    <source>
        <dbReference type="Proteomes" id="UP000784880"/>
    </source>
</evidence>
<comment type="caution">
    <text evidence="1">The sequence shown here is derived from an EMBL/GenBank/DDBJ whole genome shotgun (WGS) entry which is preliminary data.</text>
</comment>
<evidence type="ECO:0000313" key="1">
    <source>
        <dbReference type="EMBL" id="MBU9710457.1"/>
    </source>
</evidence>
<protein>
    <submittedName>
        <fullName evidence="1">DUF2935 domain-containing protein</fullName>
    </submittedName>
</protein>